<dbReference type="PROSITE" id="PS51465">
    <property type="entry name" value="KAZAL_2"/>
    <property type="match status" value="2"/>
</dbReference>
<dbReference type="Pfam" id="PF25028">
    <property type="entry name" value="FnI_RECK"/>
    <property type="match status" value="1"/>
</dbReference>
<dbReference type="PANTHER" id="PTHR13487">
    <property type="entry name" value="SERINE PROTEASE INHIBITOR"/>
    <property type="match status" value="1"/>
</dbReference>
<dbReference type="SUPFAM" id="SSF100895">
    <property type="entry name" value="Kazal-type serine protease inhibitors"/>
    <property type="match status" value="3"/>
</dbReference>
<dbReference type="InterPro" id="IPR056978">
    <property type="entry name" value="CC4_RECK"/>
</dbReference>
<accession>A0ABN8LJG0</accession>
<dbReference type="InterPro" id="IPR001007">
    <property type="entry name" value="VWF_dom"/>
</dbReference>
<evidence type="ECO:0000259" key="1">
    <source>
        <dbReference type="PROSITE" id="PS51465"/>
    </source>
</evidence>
<dbReference type="InterPro" id="IPR002350">
    <property type="entry name" value="Kazal_dom"/>
</dbReference>
<dbReference type="Gene3D" id="3.30.60.30">
    <property type="match status" value="2"/>
</dbReference>
<dbReference type="PROSITE" id="PS00282">
    <property type="entry name" value="KAZAL_1"/>
    <property type="match status" value="1"/>
</dbReference>
<dbReference type="Pfam" id="PF23332">
    <property type="entry name" value="CC4_RECK"/>
    <property type="match status" value="1"/>
</dbReference>
<protein>
    <recommendedName>
        <fullName evidence="1">Kazal-like domain-containing protein</fullName>
    </recommendedName>
</protein>
<dbReference type="SMART" id="SM00280">
    <property type="entry name" value="KAZAL"/>
    <property type="match status" value="3"/>
</dbReference>
<feature type="domain" description="Kazal-like" evidence="1">
    <location>
        <begin position="821"/>
        <end position="867"/>
    </location>
</feature>
<dbReference type="InterPro" id="IPR056976">
    <property type="entry name" value="EGF1_RECK"/>
</dbReference>
<comment type="caution">
    <text evidence="2">The sequence shown here is derived from an EMBL/GenBank/DDBJ whole genome shotgun (WGS) entry which is preliminary data.</text>
</comment>
<dbReference type="Pfam" id="PF07648">
    <property type="entry name" value="Kazal_2"/>
    <property type="match status" value="3"/>
</dbReference>
<organism evidence="2 3">
    <name type="scientific">Porites evermanni</name>
    <dbReference type="NCBI Taxonomy" id="104178"/>
    <lineage>
        <taxon>Eukaryota</taxon>
        <taxon>Metazoa</taxon>
        <taxon>Cnidaria</taxon>
        <taxon>Anthozoa</taxon>
        <taxon>Hexacorallia</taxon>
        <taxon>Scleractinia</taxon>
        <taxon>Fungiina</taxon>
        <taxon>Poritidae</taxon>
        <taxon>Porites</taxon>
    </lineage>
</organism>
<dbReference type="Proteomes" id="UP001159427">
    <property type="component" value="Unassembled WGS sequence"/>
</dbReference>
<dbReference type="EMBL" id="CALNXI010000019">
    <property type="protein sequence ID" value="CAH3015102.1"/>
    <property type="molecule type" value="Genomic_DNA"/>
</dbReference>
<dbReference type="InterPro" id="IPR056977">
    <property type="entry name" value="FnI_RECK"/>
</dbReference>
<proteinExistence type="predicted"/>
<evidence type="ECO:0000313" key="2">
    <source>
        <dbReference type="EMBL" id="CAH3015102.1"/>
    </source>
</evidence>
<reference evidence="2 3" key="1">
    <citation type="submission" date="2022-05" db="EMBL/GenBank/DDBJ databases">
        <authorList>
            <consortium name="Genoscope - CEA"/>
            <person name="William W."/>
        </authorList>
    </citation>
    <scope>NUCLEOTIDE SEQUENCE [LARGE SCALE GENOMIC DNA]</scope>
</reference>
<dbReference type="Pfam" id="PF25027">
    <property type="entry name" value="EGF1_RECK"/>
    <property type="match status" value="1"/>
</dbReference>
<gene>
    <name evidence="2" type="ORF">PEVE_00012263</name>
</gene>
<dbReference type="InterPro" id="IPR039016">
    <property type="entry name" value="RECK"/>
</dbReference>
<name>A0ABN8LJG0_9CNID</name>
<dbReference type="InterPro" id="IPR036058">
    <property type="entry name" value="Kazal_dom_sf"/>
</dbReference>
<dbReference type="Pfam" id="PF23298">
    <property type="entry name" value="FZ_RECK"/>
    <property type="match status" value="1"/>
</dbReference>
<sequence length="1058" mass="117187">MFVINLKRANLGSNAVEGLRDYETFAIDFVKVHNQAVTPERSWVVTIKALVVSDHLQFINRGCHESLELAHLPAISCCSNAAEFEACQHHCNELETEGDLSLRYQKLRELPKHCPGHLVYFWRCLNDSNPEISPYIGTSPSNYARTCCLLSSSLECRRACREGKLDDPKSNCSKLEESAMFRCVERYQASRRCCRSTSSKCMKACQVVFSSDQPPSLKAKNDVKKTCARYAQHVISCVANVTAGVKSCSVPESDSRRKVLKCCKRLQNDDLKCKRTCRQDLQSQKSGTAMISNLVKACGDPFAQNNEKRNGFWTCLIENSEKNPAPVCPTGTPQPPSPVLGIDSAKLQCCSKAKDSGCWRLCIQMYKSSWGRNQNWREFDGKCGYNPREVSMMNCLADVTEPCQLGCSGLSFCTNFNNRHTELFRSCKRASDKNAKSYMLEWTKGYIQIPNSDIKIPIMDIKKCLPETWKAIACILQIKPCSIKSHRSTICRPDCVEILQRCRNSSSDMGGLSAEDVCDALSPPDKHAPCISLKEYLVPSKYEDVTDEVTHPCNPNPCEEKQVCDINRRCFSAILDRCQSYTCVPGCPLGDESSFLVRVGEFARVPDPSGRAGCYKICHCDGTSKLSKCKSLDCIRRKPCYIPGKPMAINDGELFMDDCNLCTCFSGEVTCTKRQCPASVLSPEYNASRPKRNQTPNNESIDTDLITTLPCGCDNVYQPLCGGDGKTYPNPCVARCMGLRSSDYTDGNCASIDPCESNPCAADEKCIVERKTCLSVLDHCSQFYCVSEGKYCSDLQLDPVCDTDNRQHPNLCSLQFNGKSLAYKGFCKDECKPSSSAVCGVNGETYSSTCAADSARVVIDYRGRCRAVGVGDGDEPRCKNVKCPKLNPPDCKGIIPPGACCLHCAAEVRILYSRKQLMKNREGFSIYETVTLEQLFLLLRRHISTTECDLFGYHSLEGDIVVLVMAVTGKPTILQVETCNSEAQRLEAFINTGTPAFTSDIVLSALKGARSRVPLLSRKSQQPVSNVRKSKASVVNNSLIVSLLPIIMLPVILRTGRS</sequence>
<dbReference type="SMART" id="SM00215">
    <property type="entry name" value="VWC_out"/>
    <property type="match status" value="1"/>
</dbReference>
<keyword evidence="3" id="KW-1185">Reference proteome</keyword>
<feature type="domain" description="Kazal-like" evidence="1">
    <location>
        <begin position="705"/>
        <end position="751"/>
    </location>
</feature>
<evidence type="ECO:0000313" key="3">
    <source>
        <dbReference type="Proteomes" id="UP001159427"/>
    </source>
</evidence>
<dbReference type="InterPro" id="IPR056979">
    <property type="entry name" value="FZ_RECK"/>
</dbReference>
<dbReference type="PANTHER" id="PTHR13487:SF3">
    <property type="entry name" value="REVERSION-INDUCING CYSTEINE-RICH PROTEIN WITH KAZAL MOTIFS"/>
    <property type="match status" value="1"/>
</dbReference>